<evidence type="ECO:0000256" key="1">
    <source>
        <dbReference type="ARBA" id="ARBA00022679"/>
    </source>
</evidence>
<keyword evidence="2 5" id="KW-0547">Nucleotide-binding</keyword>
<dbReference type="InterPro" id="IPR008266">
    <property type="entry name" value="Tyr_kinase_AS"/>
</dbReference>
<dbReference type="EMBL" id="DVKS01000069">
    <property type="protein sequence ID" value="HIT41286.1"/>
    <property type="molecule type" value="Genomic_DNA"/>
</dbReference>
<feature type="binding site" evidence="5">
    <location>
        <position position="74"/>
    </location>
    <ligand>
        <name>ATP</name>
        <dbReference type="ChEBI" id="CHEBI:30616"/>
    </ligand>
</feature>
<reference evidence="7" key="1">
    <citation type="submission" date="2020-10" db="EMBL/GenBank/DDBJ databases">
        <authorList>
            <person name="Gilroy R."/>
        </authorList>
    </citation>
    <scope>NUCLEOTIDE SEQUENCE</scope>
    <source>
        <strain evidence="7">CHK123-3438</strain>
    </source>
</reference>
<dbReference type="GO" id="GO:0005524">
    <property type="term" value="F:ATP binding"/>
    <property type="evidence" value="ECO:0007669"/>
    <property type="project" value="UniProtKB-UniRule"/>
</dbReference>
<dbReference type="SUPFAM" id="SSF56112">
    <property type="entry name" value="Protein kinase-like (PK-like)"/>
    <property type="match status" value="1"/>
</dbReference>
<evidence type="ECO:0000313" key="7">
    <source>
        <dbReference type="EMBL" id="HIT41286.1"/>
    </source>
</evidence>
<dbReference type="Gene3D" id="3.30.200.20">
    <property type="entry name" value="Phosphorylase Kinase, domain 1"/>
    <property type="match status" value="1"/>
</dbReference>
<dbReference type="Gene3D" id="1.10.510.10">
    <property type="entry name" value="Transferase(Phosphotransferase) domain 1"/>
    <property type="match status" value="1"/>
</dbReference>
<proteinExistence type="predicted"/>
<dbReference type="Pfam" id="PF00069">
    <property type="entry name" value="Pkinase"/>
    <property type="match status" value="1"/>
</dbReference>
<dbReference type="AlphaFoldDB" id="A0A9D1GI92"/>
<evidence type="ECO:0000256" key="3">
    <source>
        <dbReference type="ARBA" id="ARBA00022777"/>
    </source>
</evidence>
<name>A0A9D1GI92_9FIRM</name>
<sequence>MIRCLNCMEIFDEVYGVCPHCGFIPGSPPKEAYHLFPGTVLRGRYIVGTTVGFGGFGITYRAWDKTLDKMVAIKEFYPNGLVNRVPGEKTVIIYSGNRANEFENGKIRFLAEARNMAMFNTHPNIVNVYEFFEENNTAYIAMEFLKGMSFKQYIAAQGGKIGWQTAVSVVLSVLDGLKEIHRAKIIHRDVSPDNIFLVPTDDGKDYRIKLIDFGAARFASGEEEKTLSIILKPGYAPPEQYRSKSRQGPWTDLYAVGAVLYRAITGIMPEESVNRMVEDHLKPPIEIVPEVPQYLSDSIMRAMALNQELRFQNVDQFREAIQNKAKVRSVSGELKRRKTIRGVSIAGICLVVLAASAVCVQIYRGKQQALYNIEAQLTVSMPDLNGEKEEQVQAAGVLGSEGETQDGRAYELVSSDDMLAQMLKEYQGSFQKVEVEAGRCVSREAYGEALSEEISSGSLPSVFESTGIGPEDKELWEALGSLEAAYEAVDEKEYYFLGDEAFQEAFGQEKKQMPVSFSAPVLYVNTYLMPEDAIPDDIRSVDQLVDGDGKISYCVSSREREMYREAFGVPQEELSKAEYAPFEETEREDAFGYEPFLRRETVYYLGSTDDYEAVRASLGGIYKMVVLTGLQEEGKVKGRFTHLWSINGSLEGQAKQAADNLVYYLLGESAQDVFNLQNGNGLSLNKNMMETYVDGNDEFQEILDHLDSLQMEYGSEERS</sequence>
<protein>
    <submittedName>
        <fullName evidence="7">Protein kinase</fullName>
    </submittedName>
</protein>
<dbReference type="PROSITE" id="PS00109">
    <property type="entry name" value="PROTEIN_KINASE_TYR"/>
    <property type="match status" value="1"/>
</dbReference>
<keyword evidence="4 5" id="KW-0067">ATP-binding</keyword>
<dbReference type="GO" id="GO:0004674">
    <property type="term" value="F:protein serine/threonine kinase activity"/>
    <property type="evidence" value="ECO:0007669"/>
    <property type="project" value="TreeGrafter"/>
</dbReference>
<dbReference type="InterPro" id="IPR011009">
    <property type="entry name" value="Kinase-like_dom_sf"/>
</dbReference>
<dbReference type="PANTHER" id="PTHR43289">
    <property type="entry name" value="MITOGEN-ACTIVATED PROTEIN KINASE KINASE KINASE 20-RELATED"/>
    <property type="match status" value="1"/>
</dbReference>
<evidence type="ECO:0000256" key="5">
    <source>
        <dbReference type="PROSITE-ProRule" id="PRU10141"/>
    </source>
</evidence>
<evidence type="ECO:0000313" key="8">
    <source>
        <dbReference type="Proteomes" id="UP000886860"/>
    </source>
</evidence>
<accession>A0A9D1GI92</accession>
<keyword evidence="1" id="KW-0808">Transferase</keyword>
<dbReference type="PANTHER" id="PTHR43289:SF34">
    <property type="entry name" value="SERINE_THREONINE-PROTEIN KINASE YBDM-RELATED"/>
    <property type="match status" value="1"/>
</dbReference>
<comment type="caution">
    <text evidence="7">The sequence shown here is derived from an EMBL/GenBank/DDBJ whole genome shotgun (WGS) entry which is preliminary data.</text>
</comment>
<dbReference type="CDD" id="cd14014">
    <property type="entry name" value="STKc_PknB_like"/>
    <property type="match status" value="1"/>
</dbReference>
<dbReference type="PROSITE" id="PS00107">
    <property type="entry name" value="PROTEIN_KINASE_ATP"/>
    <property type="match status" value="1"/>
</dbReference>
<keyword evidence="3 7" id="KW-0418">Kinase</keyword>
<dbReference type="InterPro" id="IPR000719">
    <property type="entry name" value="Prot_kinase_dom"/>
</dbReference>
<feature type="domain" description="Protein kinase" evidence="6">
    <location>
        <begin position="45"/>
        <end position="340"/>
    </location>
</feature>
<dbReference type="Proteomes" id="UP000886860">
    <property type="component" value="Unassembled WGS sequence"/>
</dbReference>
<evidence type="ECO:0000259" key="6">
    <source>
        <dbReference type="PROSITE" id="PS50011"/>
    </source>
</evidence>
<gene>
    <name evidence="7" type="ORF">IAB60_04135</name>
</gene>
<dbReference type="PROSITE" id="PS50011">
    <property type="entry name" value="PROTEIN_KINASE_DOM"/>
    <property type="match status" value="1"/>
</dbReference>
<evidence type="ECO:0000256" key="2">
    <source>
        <dbReference type="ARBA" id="ARBA00022741"/>
    </source>
</evidence>
<evidence type="ECO:0000256" key="4">
    <source>
        <dbReference type="ARBA" id="ARBA00022840"/>
    </source>
</evidence>
<dbReference type="InterPro" id="IPR017441">
    <property type="entry name" value="Protein_kinase_ATP_BS"/>
</dbReference>
<organism evidence="7 8">
    <name type="scientific">Candidatus Caccovicinus merdipullorum</name>
    <dbReference type="NCBI Taxonomy" id="2840724"/>
    <lineage>
        <taxon>Bacteria</taxon>
        <taxon>Bacillati</taxon>
        <taxon>Bacillota</taxon>
        <taxon>Clostridia</taxon>
        <taxon>Eubacteriales</taxon>
        <taxon>Candidatus Caccovicinus</taxon>
    </lineage>
</organism>
<reference evidence="7" key="2">
    <citation type="journal article" date="2021" name="PeerJ">
        <title>Extensive microbial diversity within the chicken gut microbiome revealed by metagenomics and culture.</title>
        <authorList>
            <person name="Gilroy R."/>
            <person name="Ravi A."/>
            <person name="Getino M."/>
            <person name="Pursley I."/>
            <person name="Horton D.L."/>
            <person name="Alikhan N.F."/>
            <person name="Baker D."/>
            <person name="Gharbi K."/>
            <person name="Hall N."/>
            <person name="Watson M."/>
            <person name="Adriaenssens E.M."/>
            <person name="Foster-Nyarko E."/>
            <person name="Jarju S."/>
            <person name="Secka A."/>
            <person name="Antonio M."/>
            <person name="Oren A."/>
            <person name="Chaudhuri R.R."/>
            <person name="La Ragione R."/>
            <person name="Hildebrand F."/>
            <person name="Pallen M.J."/>
        </authorList>
    </citation>
    <scope>NUCLEOTIDE SEQUENCE</scope>
    <source>
        <strain evidence="7">CHK123-3438</strain>
    </source>
</reference>